<dbReference type="Proteomes" id="UP001155241">
    <property type="component" value="Unassembled WGS sequence"/>
</dbReference>
<protein>
    <submittedName>
        <fullName evidence="1">Uncharacterized protein</fullName>
    </submittedName>
</protein>
<dbReference type="RefSeq" id="WP_252853743.1">
    <property type="nucleotide sequence ID" value="NZ_JAMXLR010000061.1"/>
</dbReference>
<name>A0A9X2JIE1_9BACT</name>
<dbReference type="EMBL" id="JAMXLR010000061">
    <property type="protein sequence ID" value="MCO6045628.1"/>
    <property type="molecule type" value="Genomic_DNA"/>
</dbReference>
<evidence type="ECO:0000313" key="1">
    <source>
        <dbReference type="EMBL" id="MCO6045628.1"/>
    </source>
</evidence>
<comment type="caution">
    <text evidence="1">The sequence shown here is derived from an EMBL/GenBank/DDBJ whole genome shotgun (WGS) entry which is preliminary data.</text>
</comment>
<organism evidence="1 2">
    <name type="scientific">Aeoliella straminimaris</name>
    <dbReference type="NCBI Taxonomy" id="2954799"/>
    <lineage>
        <taxon>Bacteria</taxon>
        <taxon>Pseudomonadati</taxon>
        <taxon>Planctomycetota</taxon>
        <taxon>Planctomycetia</taxon>
        <taxon>Pirellulales</taxon>
        <taxon>Lacipirellulaceae</taxon>
        <taxon>Aeoliella</taxon>
    </lineage>
</organism>
<keyword evidence="2" id="KW-1185">Reference proteome</keyword>
<dbReference type="AlphaFoldDB" id="A0A9X2JIE1"/>
<proteinExistence type="predicted"/>
<evidence type="ECO:0000313" key="2">
    <source>
        <dbReference type="Proteomes" id="UP001155241"/>
    </source>
</evidence>
<sequence length="89" mass="10024">MDHWLCDSCQRDRAVHHLVESQPNGMSVEWHLCDRCFQVRSALQDVGCVDLRNKVCQMCGAPAKIASGVPPLEKIMCYECACRDLDSRG</sequence>
<reference evidence="1" key="1">
    <citation type="submission" date="2022-06" db="EMBL/GenBank/DDBJ databases">
        <title>Aeoliella straminimaris, a novel planctomycete from sediments.</title>
        <authorList>
            <person name="Vitorino I.R."/>
            <person name="Lage O.M."/>
        </authorList>
    </citation>
    <scope>NUCLEOTIDE SEQUENCE</scope>
    <source>
        <strain evidence="1">ICT_H6.2</strain>
    </source>
</reference>
<gene>
    <name evidence="1" type="ORF">NG895_17155</name>
</gene>
<accession>A0A9X2JIE1</accession>